<dbReference type="InterPro" id="IPR043540">
    <property type="entry name" value="RING1/RING2"/>
</dbReference>
<keyword evidence="6 8" id="KW-0863">Zinc-finger</keyword>
<comment type="catalytic activity">
    <reaction evidence="1">
        <text>S-ubiquitinyl-[E2 ubiquitin-conjugating enzyme]-L-cysteine + [acceptor protein]-L-lysine = [E2 ubiquitin-conjugating enzyme]-L-cysteine + N(6)-ubiquitinyl-[acceptor protein]-L-lysine.</text>
        <dbReference type="EC" id="2.3.2.27"/>
    </reaction>
</comment>
<dbReference type="STRING" id="34508.A0A4U5PFN9"/>
<dbReference type="PANTHER" id="PTHR46076">
    <property type="entry name" value="E3 UBIQUITIN-PROTEIN LIGASE RING1 / RING 2 FAMILY MEMBER"/>
    <property type="match status" value="1"/>
</dbReference>
<dbReference type="InterPro" id="IPR017907">
    <property type="entry name" value="Znf_RING_CS"/>
</dbReference>
<dbReference type="OrthoDB" id="337575at2759"/>
<organism evidence="10 11">
    <name type="scientific">Steinernema carpocapsae</name>
    <name type="common">Entomopathogenic nematode</name>
    <dbReference type="NCBI Taxonomy" id="34508"/>
    <lineage>
        <taxon>Eukaryota</taxon>
        <taxon>Metazoa</taxon>
        <taxon>Ecdysozoa</taxon>
        <taxon>Nematoda</taxon>
        <taxon>Chromadorea</taxon>
        <taxon>Rhabditida</taxon>
        <taxon>Tylenchina</taxon>
        <taxon>Panagrolaimomorpha</taxon>
        <taxon>Strongyloidoidea</taxon>
        <taxon>Steinernematidae</taxon>
        <taxon>Steinernema</taxon>
    </lineage>
</organism>
<dbReference type="GO" id="GO:0031519">
    <property type="term" value="C:PcG protein complex"/>
    <property type="evidence" value="ECO:0007669"/>
    <property type="project" value="TreeGrafter"/>
</dbReference>
<evidence type="ECO:0000256" key="5">
    <source>
        <dbReference type="ARBA" id="ARBA00022723"/>
    </source>
</evidence>
<dbReference type="EC" id="2.3.2.27" evidence="3"/>
<dbReference type="Proteomes" id="UP000298663">
    <property type="component" value="Unassembled WGS sequence"/>
</dbReference>
<evidence type="ECO:0000256" key="7">
    <source>
        <dbReference type="ARBA" id="ARBA00022833"/>
    </source>
</evidence>
<reference evidence="10 11" key="1">
    <citation type="journal article" date="2015" name="Genome Biol.">
        <title>Comparative genomics of Steinernema reveals deeply conserved gene regulatory networks.</title>
        <authorList>
            <person name="Dillman A.R."/>
            <person name="Macchietto M."/>
            <person name="Porter C.F."/>
            <person name="Rogers A."/>
            <person name="Williams B."/>
            <person name="Antoshechkin I."/>
            <person name="Lee M.M."/>
            <person name="Goodwin Z."/>
            <person name="Lu X."/>
            <person name="Lewis E.E."/>
            <person name="Goodrich-Blair H."/>
            <person name="Stock S.P."/>
            <person name="Adams B.J."/>
            <person name="Sternberg P.W."/>
            <person name="Mortazavi A."/>
        </authorList>
    </citation>
    <scope>NUCLEOTIDE SEQUENCE [LARGE SCALE GENOMIC DNA]</scope>
    <source>
        <strain evidence="10 11">ALL</strain>
    </source>
</reference>
<sequence length="461" mass="52308">MGKRGGWRRSGGVHASGLSDYDKEYLSTKSSRPDFEVDPQIAVFENVSRELSCPICHQIIRKTKVTVECNHRFCAPCIVAELRSGSKACPVCKKPFAKNGPIKDDQNFDAIVDAIRSNQPRTPAKAKFSDVFKKELHSPPQRKRRSDEFPALRAELNESPQETKPKLKVFDASDGFVAPPISGTAPLLITPPSARPHIVKEFRVDINKVSRNASNSKLSIDEGPLREILSHFRNVNLPADHRFEIEVLEPTDPTDKTVVVRVSVLTSSQVLNKPEPLVRPVKVPPKRKRFNDEGVEALNFHKRMMNSKMNMSFVVWPDRSHHSKVYGVPEELNRPHYAICEGENTIEDLIDYLFNRANVEFNEPRKANVDFKEKFEITFCIVSEEKRASKYPFAERMDGPPMNFDQLCDPKKSNRMMINTIEPFNALASNQKVKDVLNTVPSGIRNRPFRLVYRVTAKSAS</sequence>
<dbReference type="InterPro" id="IPR001841">
    <property type="entry name" value="Znf_RING"/>
</dbReference>
<dbReference type="EMBL" id="AZBU02000002">
    <property type="protein sequence ID" value="TKR94904.1"/>
    <property type="molecule type" value="Genomic_DNA"/>
</dbReference>
<dbReference type="SMART" id="SM00184">
    <property type="entry name" value="RING"/>
    <property type="match status" value="1"/>
</dbReference>
<keyword evidence="5" id="KW-0479">Metal-binding</keyword>
<evidence type="ECO:0000313" key="10">
    <source>
        <dbReference type="EMBL" id="TKR94904.1"/>
    </source>
</evidence>
<keyword evidence="7" id="KW-0862">Zinc</keyword>
<evidence type="ECO:0000256" key="3">
    <source>
        <dbReference type="ARBA" id="ARBA00012483"/>
    </source>
</evidence>
<dbReference type="Gene3D" id="3.30.40.10">
    <property type="entry name" value="Zinc/RING finger domain, C3HC4 (zinc finger)"/>
    <property type="match status" value="1"/>
</dbReference>
<dbReference type="PANTHER" id="PTHR46076:SF3">
    <property type="entry name" value="E3 UBIQUITIN-PROTEIN LIGASE RING1"/>
    <property type="match status" value="1"/>
</dbReference>
<accession>A0A4U5PFN9</accession>
<keyword evidence="4" id="KW-0808">Transferase</keyword>
<dbReference type="SUPFAM" id="SSF57850">
    <property type="entry name" value="RING/U-box"/>
    <property type="match status" value="1"/>
</dbReference>
<evidence type="ECO:0000313" key="11">
    <source>
        <dbReference type="Proteomes" id="UP000298663"/>
    </source>
</evidence>
<reference evidence="10 11" key="2">
    <citation type="journal article" date="2019" name="G3 (Bethesda)">
        <title>Hybrid Assembly of the Genome of the Entomopathogenic Nematode Steinernema carpocapsae Identifies the X-Chromosome.</title>
        <authorList>
            <person name="Serra L."/>
            <person name="Macchietto M."/>
            <person name="Macias-Munoz A."/>
            <person name="McGill C.J."/>
            <person name="Rodriguez I.M."/>
            <person name="Rodriguez B."/>
            <person name="Murad R."/>
            <person name="Mortazavi A."/>
        </authorList>
    </citation>
    <scope>NUCLEOTIDE SEQUENCE [LARGE SCALE GENOMIC DNA]</scope>
    <source>
        <strain evidence="10 11">ALL</strain>
    </source>
</reference>
<dbReference type="GO" id="GO:0008270">
    <property type="term" value="F:zinc ion binding"/>
    <property type="evidence" value="ECO:0007669"/>
    <property type="project" value="UniProtKB-KW"/>
</dbReference>
<evidence type="ECO:0000256" key="4">
    <source>
        <dbReference type="ARBA" id="ARBA00022679"/>
    </source>
</evidence>
<keyword evidence="11" id="KW-1185">Reference proteome</keyword>
<proteinExistence type="predicted"/>
<dbReference type="Pfam" id="PF13923">
    <property type="entry name" value="zf-C3HC4_2"/>
    <property type="match status" value="1"/>
</dbReference>
<evidence type="ECO:0000256" key="8">
    <source>
        <dbReference type="PROSITE-ProRule" id="PRU00175"/>
    </source>
</evidence>
<dbReference type="GO" id="GO:0000151">
    <property type="term" value="C:ubiquitin ligase complex"/>
    <property type="evidence" value="ECO:0007669"/>
    <property type="project" value="InterPro"/>
</dbReference>
<dbReference type="GO" id="GO:0061630">
    <property type="term" value="F:ubiquitin protein ligase activity"/>
    <property type="evidence" value="ECO:0007669"/>
    <property type="project" value="UniProtKB-EC"/>
</dbReference>
<name>A0A4U5PFN9_STECR</name>
<dbReference type="GO" id="GO:0003682">
    <property type="term" value="F:chromatin binding"/>
    <property type="evidence" value="ECO:0007669"/>
    <property type="project" value="TreeGrafter"/>
</dbReference>
<comment type="caution">
    <text evidence="10">The sequence shown here is derived from an EMBL/GenBank/DDBJ whole genome shotgun (WGS) entry which is preliminary data.</text>
</comment>
<dbReference type="InterPro" id="IPR013083">
    <property type="entry name" value="Znf_RING/FYVE/PHD"/>
</dbReference>
<dbReference type="PROSITE" id="PS50089">
    <property type="entry name" value="ZF_RING_2"/>
    <property type="match status" value="1"/>
</dbReference>
<evidence type="ECO:0000256" key="6">
    <source>
        <dbReference type="ARBA" id="ARBA00022771"/>
    </source>
</evidence>
<evidence type="ECO:0000256" key="2">
    <source>
        <dbReference type="ARBA" id="ARBA00004906"/>
    </source>
</evidence>
<evidence type="ECO:0000259" key="9">
    <source>
        <dbReference type="PROSITE" id="PS50089"/>
    </source>
</evidence>
<protein>
    <recommendedName>
        <fullName evidence="3">RING-type E3 ubiquitin transferase</fullName>
        <ecNumber evidence="3">2.3.2.27</ecNumber>
    </recommendedName>
</protein>
<dbReference type="AlphaFoldDB" id="A0A4U5PFN9"/>
<gene>
    <name evidence="10" type="ORF">L596_009136</name>
</gene>
<feature type="domain" description="RING-type" evidence="9">
    <location>
        <begin position="53"/>
        <end position="93"/>
    </location>
</feature>
<dbReference type="PROSITE" id="PS00518">
    <property type="entry name" value="ZF_RING_1"/>
    <property type="match status" value="1"/>
</dbReference>
<evidence type="ECO:0000256" key="1">
    <source>
        <dbReference type="ARBA" id="ARBA00000900"/>
    </source>
</evidence>
<comment type="pathway">
    <text evidence="2">Protein modification; protein ubiquitination.</text>
</comment>